<dbReference type="EMBL" id="JAAKZY010000370">
    <property type="protein sequence ID" value="NGO15367.1"/>
    <property type="molecule type" value="Genomic_DNA"/>
</dbReference>
<dbReference type="PROSITE" id="PS50943">
    <property type="entry name" value="HTH_CROC1"/>
    <property type="match status" value="1"/>
</dbReference>
<dbReference type="CDD" id="cd00093">
    <property type="entry name" value="HTH_XRE"/>
    <property type="match status" value="1"/>
</dbReference>
<dbReference type="SMART" id="SM00530">
    <property type="entry name" value="HTH_XRE"/>
    <property type="match status" value="1"/>
</dbReference>
<dbReference type="InterPro" id="IPR021224">
    <property type="entry name" value="DUF2690"/>
</dbReference>
<dbReference type="InterPro" id="IPR001387">
    <property type="entry name" value="Cro/C1-type_HTH"/>
</dbReference>
<evidence type="ECO:0000313" key="3">
    <source>
        <dbReference type="Proteomes" id="UP000472335"/>
    </source>
</evidence>
<dbReference type="GO" id="GO:0003677">
    <property type="term" value="F:DNA binding"/>
    <property type="evidence" value="ECO:0007669"/>
    <property type="project" value="InterPro"/>
</dbReference>
<dbReference type="Proteomes" id="UP000472335">
    <property type="component" value="Unassembled WGS sequence"/>
</dbReference>
<proteinExistence type="predicted"/>
<gene>
    <name evidence="2" type="ORF">G5C60_49270</name>
</gene>
<dbReference type="SUPFAM" id="SSF47413">
    <property type="entry name" value="lambda repressor-like DNA-binding domains"/>
    <property type="match status" value="1"/>
</dbReference>
<accession>A0A6G4VNM2</accession>
<dbReference type="AlphaFoldDB" id="A0A6G4VNM2"/>
<dbReference type="Pfam" id="PF10901">
    <property type="entry name" value="DUF2690"/>
    <property type="match status" value="1"/>
</dbReference>
<sequence>MAGAAQVTPEVRQLTSGLRQLRESAGLSLKELAGRTPYSKSSWARYLNGEKPVPYDAVVALCRVAGERPERLLALWELADAEWSGRGKRAAEPVGVRHGGHTRRLAFVTAAVIAAGVCAAVLLLPDESADSAVPEPAYGPGCTGPDCEGQNPVDMGCGGESMVTSAAQRTFADGQRVELRHGKECHAVWARATRLRVGDRVELTRPGSRPKEVRAVEEADAVGYLATPMTAADDPAGTRVCLIPAKGDRVCIKA</sequence>
<evidence type="ECO:0000313" key="2">
    <source>
        <dbReference type="EMBL" id="NGO15367.1"/>
    </source>
</evidence>
<reference evidence="2 3" key="1">
    <citation type="submission" date="2020-02" db="EMBL/GenBank/DDBJ databases">
        <title>Whole-genome analyses of novel actinobacteria.</title>
        <authorList>
            <person name="Sahin N."/>
            <person name="Gencbay T."/>
        </authorList>
    </citation>
    <scope>NUCLEOTIDE SEQUENCE [LARGE SCALE GENOMIC DNA]</scope>
    <source>
        <strain evidence="2 3">HC44</strain>
    </source>
</reference>
<dbReference type="Gene3D" id="1.10.260.40">
    <property type="entry name" value="lambda repressor-like DNA-binding domains"/>
    <property type="match status" value="1"/>
</dbReference>
<feature type="domain" description="HTH cro/C1-type" evidence="1">
    <location>
        <begin position="18"/>
        <end position="72"/>
    </location>
</feature>
<evidence type="ECO:0000259" key="1">
    <source>
        <dbReference type="PROSITE" id="PS50943"/>
    </source>
</evidence>
<protein>
    <submittedName>
        <fullName evidence="2">Helix-turn-helix domain-containing protein</fullName>
    </submittedName>
</protein>
<keyword evidence="3" id="KW-1185">Reference proteome</keyword>
<organism evidence="2 3">
    <name type="scientific">Streptomyces scabichelini</name>
    <dbReference type="NCBI Taxonomy" id="2711217"/>
    <lineage>
        <taxon>Bacteria</taxon>
        <taxon>Bacillati</taxon>
        <taxon>Actinomycetota</taxon>
        <taxon>Actinomycetes</taxon>
        <taxon>Kitasatosporales</taxon>
        <taxon>Streptomycetaceae</taxon>
        <taxon>Streptomyces</taxon>
    </lineage>
</organism>
<comment type="caution">
    <text evidence="2">The sequence shown here is derived from an EMBL/GenBank/DDBJ whole genome shotgun (WGS) entry which is preliminary data.</text>
</comment>
<dbReference type="InterPro" id="IPR010982">
    <property type="entry name" value="Lambda_DNA-bd_dom_sf"/>
</dbReference>
<dbReference type="Pfam" id="PF13560">
    <property type="entry name" value="HTH_31"/>
    <property type="match status" value="1"/>
</dbReference>
<name>A0A6G4VNM2_9ACTN</name>